<dbReference type="GO" id="GO:0004722">
    <property type="term" value="F:protein serine/threonine phosphatase activity"/>
    <property type="evidence" value="ECO:0007669"/>
    <property type="project" value="UniProtKB-EC"/>
</dbReference>
<evidence type="ECO:0000256" key="2">
    <source>
        <dbReference type="ARBA" id="ARBA00013081"/>
    </source>
</evidence>
<gene>
    <name evidence="15" type="ORF">TH66_20960</name>
    <name evidence="16" type="ORF">TR74_13615</name>
</gene>
<evidence type="ECO:0000313" key="18">
    <source>
        <dbReference type="Proteomes" id="UP000070659"/>
    </source>
</evidence>
<keyword evidence="4" id="KW-0378">Hydrolase</keyword>
<dbReference type="Proteomes" id="UP000070659">
    <property type="component" value="Unassembled WGS sequence"/>
</dbReference>
<evidence type="ECO:0000256" key="13">
    <source>
        <dbReference type="SAM" id="Phobius"/>
    </source>
</evidence>
<dbReference type="EMBL" id="JYIJ01000019">
    <property type="protein sequence ID" value="KWW97878.1"/>
    <property type="molecule type" value="Genomic_DNA"/>
</dbReference>
<evidence type="ECO:0000256" key="3">
    <source>
        <dbReference type="ARBA" id="ARBA00022723"/>
    </source>
</evidence>
<comment type="caution">
    <text evidence="15">The sequence shown here is derived from an EMBL/GenBank/DDBJ whole genome shotgun (WGS) entry which is preliminary data.</text>
</comment>
<dbReference type="SMART" id="SM00331">
    <property type="entry name" value="PP2C_SIG"/>
    <property type="match status" value="1"/>
</dbReference>
<evidence type="ECO:0000259" key="14">
    <source>
        <dbReference type="PROSITE" id="PS51746"/>
    </source>
</evidence>
<comment type="catalytic activity">
    <reaction evidence="7">
        <text>O-phospho-L-seryl-[protein] + H2O = L-seryl-[protein] + phosphate</text>
        <dbReference type="Rhea" id="RHEA:20629"/>
        <dbReference type="Rhea" id="RHEA-COMP:9863"/>
        <dbReference type="Rhea" id="RHEA-COMP:11604"/>
        <dbReference type="ChEBI" id="CHEBI:15377"/>
        <dbReference type="ChEBI" id="CHEBI:29999"/>
        <dbReference type="ChEBI" id="CHEBI:43474"/>
        <dbReference type="ChEBI" id="CHEBI:83421"/>
        <dbReference type="EC" id="3.1.3.16"/>
    </reaction>
</comment>
<dbReference type="PATRIC" id="fig|1469144.8.peg.816"/>
<evidence type="ECO:0000256" key="7">
    <source>
        <dbReference type="ARBA" id="ARBA00047761"/>
    </source>
</evidence>
<keyword evidence="13" id="KW-1133">Transmembrane helix</keyword>
<keyword evidence="5" id="KW-0904">Protein phosphatase</keyword>
<reference evidence="17" key="2">
    <citation type="submission" date="2015-02" db="EMBL/GenBank/DDBJ databases">
        <title>Physiological reanalysis, assessment of diazotrophy, and genome sequences of multiple isolates of Streptomyces thermoautotrophicus.</title>
        <authorList>
            <person name="MacKellar D.C."/>
            <person name="Lieber L."/>
            <person name="Norman J."/>
            <person name="Bolger A."/>
            <person name="Tobin C."/>
            <person name="Murray J.W."/>
            <person name="Friesen M."/>
            <person name="Prell J."/>
        </authorList>
    </citation>
    <scope>NUCLEOTIDE SEQUENCE [LARGE SCALE GENOMIC DNA]</scope>
    <source>
        <strain evidence="17">UBT1</strain>
    </source>
</reference>
<proteinExistence type="predicted"/>
<evidence type="ECO:0000313" key="16">
    <source>
        <dbReference type="EMBL" id="KWX08743.1"/>
    </source>
</evidence>
<dbReference type="RefSeq" id="WP_067071567.1">
    <property type="nucleotide sequence ID" value="NZ_JYIJ01000019.1"/>
</dbReference>
<evidence type="ECO:0000256" key="6">
    <source>
        <dbReference type="ARBA" id="ARBA00023211"/>
    </source>
</evidence>
<reference evidence="15 18" key="1">
    <citation type="submission" date="2015-02" db="EMBL/GenBank/DDBJ databases">
        <title>Physiological reanalysis, assessment of diazotrophy, and genome sequences of multiple isolates of Streptomyces thermoautotrophicus.</title>
        <authorList>
            <person name="MacKellar D.C."/>
            <person name="Lieber L."/>
            <person name="Norman J."/>
            <person name="Bolger A."/>
            <person name="Tobin C."/>
            <person name="Murray J.W."/>
            <person name="Prell J."/>
        </authorList>
    </citation>
    <scope>NUCLEOTIDE SEQUENCE [LARGE SCALE GENOMIC DNA]</scope>
    <source>
        <strain evidence="15 18">UBT1</strain>
    </source>
</reference>
<evidence type="ECO:0000256" key="4">
    <source>
        <dbReference type="ARBA" id="ARBA00022801"/>
    </source>
</evidence>
<evidence type="ECO:0000256" key="10">
    <source>
        <dbReference type="ARBA" id="ARBA00077741"/>
    </source>
</evidence>
<dbReference type="EMBL" id="JYIK01000944">
    <property type="protein sequence ID" value="KWX08743.1"/>
    <property type="molecule type" value="Genomic_DNA"/>
</dbReference>
<dbReference type="PANTHER" id="PTHR47992">
    <property type="entry name" value="PROTEIN PHOSPHATASE"/>
    <property type="match status" value="1"/>
</dbReference>
<feature type="compositionally biased region" description="Basic and acidic residues" evidence="12">
    <location>
        <begin position="461"/>
        <end position="475"/>
    </location>
</feature>
<evidence type="ECO:0000256" key="11">
    <source>
        <dbReference type="ARBA" id="ARBA00079123"/>
    </source>
</evidence>
<evidence type="ECO:0000256" key="9">
    <source>
        <dbReference type="ARBA" id="ARBA00071184"/>
    </source>
</evidence>
<dbReference type="PROSITE" id="PS51746">
    <property type="entry name" value="PPM_2"/>
    <property type="match status" value="1"/>
</dbReference>
<dbReference type="InterPro" id="IPR001932">
    <property type="entry name" value="PPM-type_phosphatase-like_dom"/>
</dbReference>
<evidence type="ECO:0000256" key="5">
    <source>
        <dbReference type="ARBA" id="ARBA00022912"/>
    </source>
</evidence>
<dbReference type="GO" id="GO:0046872">
    <property type="term" value="F:metal ion binding"/>
    <property type="evidence" value="ECO:0007669"/>
    <property type="project" value="UniProtKB-KW"/>
</dbReference>
<dbReference type="Gene3D" id="3.60.40.10">
    <property type="entry name" value="PPM-type phosphatase domain"/>
    <property type="match status" value="1"/>
</dbReference>
<protein>
    <recommendedName>
        <fullName evidence="9">Serine/threonine protein phosphatase PstP</fullName>
        <ecNumber evidence="2">3.1.3.16</ecNumber>
    </recommendedName>
    <alternativeName>
        <fullName evidence="11">Mycobacterial Ser/Thr phosphatase</fullName>
    </alternativeName>
    <alternativeName>
        <fullName evidence="10">PP2C-family Ser/Thr phosphatase</fullName>
    </alternativeName>
</protein>
<evidence type="ECO:0000313" key="17">
    <source>
        <dbReference type="Proteomes" id="UP000070598"/>
    </source>
</evidence>
<dbReference type="FunFam" id="3.60.40.10:FF:000002">
    <property type="entry name" value="Serine/threonine phosphatase stp"/>
    <property type="match status" value="1"/>
</dbReference>
<comment type="catalytic activity">
    <reaction evidence="8">
        <text>O-phospho-L-threonyl-[protein] + H2O = L-threonyl-[protein] + phosphate</text>
        <dbReference type="Rhea" id="RHEA:47004"/>
        <dbReference type="Rhea" id="RHEA-COMP:11060"/>
        <dbReference type="Rhea" id="RHEA-COMP:11605"/>
        <dbReference type="ChEBI" id="CHEBI:15377"/>
        <dbReference type="ChEBI" id="CHEBI:30013"/>
        <dbReference type="ChEBI" id="CHEBI:43474"/>
        <dbReference type="ChEBI" id="CHEBI:61977"/>
        <dbReference type="EC" id="3.1.3.16"/>
    </reaction>
</comment>
<dbReference type="Proteomes" id="UP000070598">
    <property type="component" value="Unassembled WGS sequence"/>
</dbReference>
<feature type="domain" description="PPM-type phosphatase" evidence="14">
    <location>
        <begin position="6"/>
        <end position="236"/>
    </location>
</feature>
<dbReference type="AlphaFoldDB" id="A0A132MJ77"/>
<evidence type="ECO:0000313" key="15">
    <source>
        <dbReference type="EMBL" id="KWW97878.1"/>
    </source>
</evidence>
<keyword evidence="13" id="KW-0812">Transmembrane</keyword>
<evidence type="ECO:0000256" key="12">
    <source>
        <dbReference type="SAM" id="MobiDB-lite"/>
    </source>
</evidence>
<feature type="region of interest" description="Disordered" evidence="12">
    <location>
        <begin position="405"/>
        <end position="475"/>
    </location>
</feature>
<organism evidence="15 18">
    <name type="scientific">Carbonactinospora thermoautotrophica</name>
    <dbReference type="NCBI Taxonomy" id="1469144"/>
    <lineage>
        <taxon>Bacteria</taxon>
        <taxon>Bacillati</taxon>
        <taxon>Actinomycetota</taxon>
        <taxon>Actinomycetes</taxon>
        <taxon>Kitasatosporales</taxon>
        <taxon>Carbonactinosporaceae</taxon>
        <taxon>Carbonactinospora</taxon>
    </lineage>
</organism>
<evidence type="ECO:0000256" key="8">
    <source>
        <dbReference type="ARBA" id="ARBA00048336"/>
    </source>
</evidence>
<feature type="transmembrane region" description="Helical" evidence="13">
    <location>
        <begin position="307"/>
        <end position="326"/>
    </location>
</feature>
<dbReference type="SMART" id="SM00332">
    <property type="entry name" value="PP2Cc"/>
    <property type="match status" value="1"/>
</dbReference>
<dbReference type="Pfam" id="PF13672">
    <property type="entry name" value="PP2C_2"/>
    <property type="match status" value="1"/>
</dbReference>
<dbReference type="InterPro" id="IPR015655">
    <property type="entry name" value="PP2C"/>
</dbReference>
<dbReference type="SUPFAM" id="SSF81606">
    <property type="entry name" value="PP2C-like"/>
    <property type="match status" value="1"/>
</dbReference>
<comment type="cofactor">
    <cofactor evidence="1">
        <name>Mn(2+)</name>
        <dbReference type="ChEBI" id="CHEBI:29035"/>
    </cofactor>
</comment>
<sequence length="475" mass="51138">MTLSLRFAARSDVGLLRDGNEDSGYAGPRLLAVADGMGGQAAGEVASSVVIANLAPLDDEIPGTNLLDLLAVAVERANEQLRHLVEQHPQLEGMGTTLTALLWSGARIGMVHVGDSRAYLLRDGRLTQITHDHTWVQQLVDEGRITEEEADHHPQRSLLMRAIDGRGNVDLDLSIREARPGDRYLLCSDGLSGVVSRETIEATLPKGDPEEAVDALVQLALRGGGPDNITCIVADVVEDPQPPMIPQVVGAAAEHQARQQAQPSMDTAAGRAAVALQSFQQPPPDESPTGYGEPPEFPRRRSRAVKWVLGLGLVLALATGGLYGAYRWTQNQYYVGAEKDKVAIYRGLNQELAGFSMSSLYQASDVSLNELPPSDREQLARTLPAKNLDHAKQIVNELRLRAADCQRAREQAQRKQKQQPGTTPDPKPSAAQTGLPSVESQELGLDATGTPPPSGQAADTPDQKRILMECGNDRG</sequence>
<dbReference type="InterPro" id="IPR036457">
    <property type="entry name" value="PPM-type-like_dom_sf"/>
</dbReference>
<name>A0A132MJ77_9ACTN</name>
<evidence type="ECO:0000256" key="1">
    <source>
        <dbReference type="ARBA" id="ARBA00001936"/>
    </source>
</evidence>
<dbReference type="EC" id="3.1.3.16" evidence="2"/>
<accession>A0A132MJ77</accession>
<keyword evidence="13" id="KW-0472">Membrane</keyword>
<feature type="compositionally biased region" description="Polar residues" evidence="12">
    <location>
        <begin position="430"/>
        <end position="440"/>
    </location>
</feature>
<keyword evidence="3" id="KW-0479">Metal-binding</keyword>
<keyword evidence="6" id="KW-0464">Manganese</keyword>
<dbReference type="CDD" id="cd00143">
    <property type="entry name" value="PP2Cc"/>
    <property type="match status" value="1"/>
</dbReference>